<keyword evidence="2" id="KW-1185">Reference proteome</keyword>
<dbReference type="Proteomes" id="UP001595693">
    <property type="component" value="Unassembled WGS sequence"/>
</dbReference>
<reference evidence="2" key="1">
    <citation type="journal article" date="2019" name="Int. J. Syst. Evol. Microbiol.">
        <title>The Global Catalogue of Microorganisms (GCM) 10K type strain sequencing project: providing services to taxonomists for standard genome sequencing and annotation.</title>
        <authorList>
            <consortium name="The Broad Institute Genomics Platform"/>
            <consortium name="The Broad Institute Genome Sequencing Center for Infectious Disease"/>
            <person name="Wu L."/>
            <person name="Ma J."/>
        </authorList>
    </citation>
    <scope>NUCLEOTIDE SEQUENCE [LARGE SCALE GENOMIC DNA]</scope>
    <source>
        <strain evidence="2">CCUG 2113</strain>
    </source>
</reference>
<proteinExistence type="predicted"/>
<accession>A0ABV8DCB1</accession>
<evidence type="ECO:0000313" key="1">
    <source>
        <dbReference type="EMBL" id="MFC3935946.1"/>
    </source>
</evidence>
<gene>
    <name evidence="1" type="ORF">ACFOW3_15135</name>
</gene>
<dbReference type="EMBL" id="JBHSAJ010000045">
    <property type="protein sequence ID" value="MFC3935946.1"/>
    <property type="molecule type" value="Genomic_DNA"/>
</dbReference>
<name>A0ABV8DCB1_9BURK</name>
<organism evidence="1 2">
    <name type="scientific">Acidovorax facilis</name>
    <dbReference type="NCBI Taxonomy" id="12917"/>
    <lineage>
        <taxon>Bacteria</taxon>
        <taxon>Pseudomonadati</taxon>
        <taxon>Pseudomonadota</taxon>
        <taxon>Betaproteobacteria</taxon>
        <taxon>Burkholderiales</taxon>
        <taxon>Comamonadaceae</taxon>
        <taxon>Acidovorax</taxon>
    </lineage>
</organism>
<comment type="caution">
    <text evidence="1">The sequence shown here is derived from an EMBL/GenBank/DDBJ whole genome shotgun (WGS) entry which is preliminary data.</text>
</comment>
<evidence type="ECO:0000313" key="2">
    <source>
        <dbReference type="Proteomes" id="UP001595693"/>
    </source>
</evidence>
<sequence>MKAISAIQRICVRAVPTKSNPKYFEWEHASICMFIPEADRGLALVKARQELIRRHWTFIKYEDRSTLIEARVREEGGAVLEAFKEALRGRVFFKVFIDTFGSGSKDRQTMLPARITEDFIDEVIIKAGGARLDTAGITPGIRNADYLLGRYIFELKDLQEEAMSKGPHQERLAQLFRPYARGEAWVTINPAMLSKSDFREYLNILGRPIQGHVRSAAKQIKETKKLLGRDDLLGGLLLLNTGFGTYPHDEFSAQVERYARKDTSEFNAVMTVSAWSQTNGFDTFAFYKISPQESQEEEIVAFQQAFSDCYMAMMTKLIQGALPAAAASAPASRSIGFAVDGIDFAWEAPRIPLPWERDAK</sequence>
<dbReference type="RefSeq" id="WP_156358806.1">
    <property type="nucleotide sequence ID" value="NZ_JAMXAX010000101.1"/>
</dbReference>
<protein>
    <submittedName>
        <fullName evidence="1">Uncharacterized protein</fullName>
    </submittedName>
</protein>